<dbReference type="CDD" id="cd06571">
    <property type="entry name" value="Bac_DnaA_C"/>
    <property type="match status" value="1"/>
</dbReference>
<comment type="caution">
    <text evidence="2">The sequence shown here is derived from an EMBL/GenBank/DDBJ whole genome shotgun (WGS) entry which is preliminary data.</text>
</comment>
<organism evidence="2 3">
    <name type="scientific">Devosia elaeis</name>
    <dbReference type="NCBI Taxonomy" id="1770058"/>
    <lineage>
        <taxon>Bacteria</taxon>
        <taxon>Pseudomonadati</taxon>
        <taxon>Pseudomonadota</taxon>
        <taxon>Alphaproteobacteria</taxon>
        <taxon>Hyphomicrobiales</taxon>
        <taxon>Devosiaceae</taxon>
        <taxon>Devosia</taxon>
    </lineage>
</organism>
<dbReference type="RefSeq" id="WP_067459815.1">
    <property type="nucleotide sequence ID" value="NZ_LVVY01000130.1"/>
</dbReference>
<dbReference type="GO" id="GO:0005524">
    <property type="term" value="F:ATP binding"/>
    <property type="evidence" value="ECO:0007669"/>
    <property type="project" value="InterPro"/>
</dbReference>
<evidence type="ECO:0000313" key="2">
    <source>
        <dbReference type="EMBL" id="OAM73737.1"/>
    </source>
</evidence>
<accession>A0A178HLW3</accession>
<evidence type="ECO:0000259" key="1">
    <source>
        <dbReference type="SMART" id="SM00760"/>
    </source>
</evidence>
<dbReference type="Proteomes" id="UP000078389">
    <property type="component" value="Unassembled WGS sequence"/>
</dbReference>
<dbReference type="Pfam" id="PF08299">
    <property type="entry name" value="Bac_DnaA_C"/>
    <property type="match status" value="1"/>
</dbReference>
<dbReference type="GO" id="GO:0006270">
    <property type="term" value="P:DNA replication initiation"/>
    <property type="evidence" value="ECO:0007669"/>
    <property type="project" value="InterPro"/>
</dbReference>
<feature type="domain" description="Chromosomal replication initiator DnaA C-terminal" evidence="1">
    <location>
        <begin position="7"/>
        <end position="76"/>
    </location>
</feature>
<dbReference type="SMART" id="SM00760">
    <property type="entry name" value="Bac_DnaA_C"/>
    <property type="match status" value="1"/>
</dbReference>
<dbReference type="AlphaFoldDB" id="A0A178HLW3"/>
<dbReference type="PANTHER" id="PTHR30050">
    <property type="entry name" value="CHROMOSOMAL REPLICATION INITIATOR PROTEIN DNAA"/>
    <property type="match status" value="1"/>
</dbReference>
<dbReference type="SUPFAM" id="SSF48295">
    <property type="entry name" value="TrpR-like"/>
    <property type="match status" value="1"/>
</dbReference>
<dbReference type="InterPro" id="IPR013159">
    <property type="entry name" value="DnaA_C"/>
</dbReference>
<sequence length="238" mass="27177">MRPAPLTVRSIAKAVSEYYRIDWNDLASPRRTSNIVRARQVLIFLAREHTTLSLPQIGRRVGGRDHTTVLHSCRKIGHLRDVDPEMRQELRDIEEIIYEQAEENAHYQVAPDPDTDPFEIADRIMSEPQDDWRLTASELRTLAEAVIMRKPIDEPDPDPVPLPTPEPVEVKPTLPVPAPAAQPIRPLVPTPIASVLKAFRNLENARFTPRERGEREAFERALNTLSNHLNTESNHVRH</sequence>
<name>A0A178HLW3_9HYPH</name>
<dbReference type="InterPro" id="IPR018312">
    <property type="entry name" value="Chromosome_initiator_DnaA_CS"/>
</dbReference>
<proteinExistence type="predicted"/>
<evidence type="ECO:0000313" key="3">
    <source>
        <dbReference type="Proteomes" id="UP000078389"/>
    </source>
</evidence>
<dbReference type="InterPro" id="IPR010921">
    <property type="entry name" value="Trp_repressor/repl_initiator"/>
</dbReference>
<keyword evidence="3" id="KW-1185">Reference proteome</keyword>
<protein>
    <recommendedName>
        <fullName evidence="1">Chromosomal replication initiator DnaA C-terminal domain-containing protein</fullName>
    </recommendedName>
</protein>
<gene>
    <name evidence="2" type="ORF">A3840_17225</name>
</gene>
<dbReference type="PROSITE" id="PS01008">
    <property type="entry name" value="DNAA"/>
    <property type="match status" value="1"/>
</dbReference>
<dbReference type="STRING" id="1770058.A3840_17225"/>
<dbReference type="GO" id="GO:0003688">
    <property type="term" value="F:DNA replication origin binding"/>
    <property type="evidence" value="ECO:0007669"/>
    <property type="project" value="InterPro"/>
</dbReference>
<dbReference type="PANTHER" id="PTHR30050:SF2">
    <property type="entry name" value="CHROMOSOMAL REPLICATION INITIATOR PROTEIN DNAA"/>
    <property type="match status" value="1"/>
</dbReference>
<dbReference type="Gene3D" id="1.10.1750.10">
    <property type="match status" value="1"/>
</dbReference>
<dbReference type="GO" id="GO:0006275">
    <property type="term" value="P:regulation of DNA replication"/>
    <property type="evidence" value="ECO:0007669"/>
    <property type="project" value="InterPro"/>
</dbReference>
<dbReference type="GO" id="GO:0005886">
    <property type="term" value="C:plasma membrane"/>
    <property type="evidence" value="ECO:0007669"/>
    <property type="project" value="TreeGrafter"/>
</dbReference>
<dbReference type="EMBL" id="LVVY01000130">
    <property type="protein sequence ID" value="OAM73737.1"/>
    <property type="molecule type" value="Genomic_DNA"/>
</dbReference>
<reference evidence="2 3" key="1">
    <citation type="submission" date="2016-03" db="EMBL/GenBank/DDBJ databases">
        <title>Genome sequencing of Devosia sp. S37.</title>
        <authorList>
            <person name="Mohd Nor M."/>
        </authorList>
    </citation>
    <scope>NUCLEOTIDE SEQUENCE [LARGE SCALE GENOMIC DNA]</scope>
    <source>
        <strain evidence="2 3">S37</strain>
    </source>
</reference>